<accession>A0A9P8L4P8</accession>
<dbReference type="InterPro" id="IPR004607">
    <property type="entry name" value="GART"/>
</dbReference>
<sequence length="247" mass="26848">MESPPAEPAPSRLTVLISGSGTNLQALINACSSRILPSSSIVRVISNRKAAYGLRRAEGAGIPTTYHNLLAYKKRFNDAGDPPTKSADALDSADTAARNAYDADLASLVLADAPDLVVCAGWMHILTTSFLSPLSSAKVPVINLHPALTREFDGTNAIARAHAAFQEGRIKRTGIMIHYVVRDVDRGEPIVVKEVEMREGEGLEGLEERIHVAEHELIVKGTGVALARLWEEREREKERSYSPPKYA</sequence>
<evidence type="ECO:0000256" key="3">
    <source>
        <dbReference type="ARBA" id="ARBA00022076"/>
    </source>
</evidence>
<evidence type="ECO:0000259" key="10">
    <source>
        <dbReference type="Pfam" id="PF00551"/>
    </source>
</evidence>
<dbReference type="SUPFAM" id="SSF53328">
    <property type="entry name" value="Formyltransferase"/>
    <property type="match status" value="1"/>
</dbReference>
<dbReference type="GO" id="GO:0004644">
    <property type="term" value="F:phosphoribosylglycinamide formyltransferase activity"/>
    <property type="evidence" value="ECO:0007669"/>
    <property type="project" value="UniProtKB-EC"/>
</dbReference>
<dbReference type="PANTHER" id="PTHR43369:SF2">
    <property type="entry name" value="PHOSPHORIBOSYLGLYCINAMIDE FORMYLTRANSFERASE"/>
    <property type="match status" value="1"/>
</dbReference>
<comment type="pathway">
    <text evidence="1">Purine metabolism; IMP biosynthesis via de novo pathway; N(2)-formyl-N(1)-(5-phospho-D-ribosyl)glycinamide from N(1)-(5-phospho-D-ribosyl)glycinamide (10-formyl THF route): step 1/1.</text>
</comment>
<dbReference type="EMBL" id="JAGHQL010000031">
    <property type="protein sequence ID" value="KAH0543522.1"/>
    <property type="molecule type" value="Genomic_DNA"/>
</dbReference>
<evidence type="ECO:0000313" key="12">
    <source>
        <dbReference type="Proteomes" id="UP000698800"/>
    </source>
</evidence>
<dbReference type="OrthoDB" id="5575075at2759"/>
<name>A0A9P8L4P8_9PEZI</name>
<evidence type="ECO:0000256" key="6">
    <source>
        <dbReference type="ARBA" id="ARBA00038440"/>
    </source>
</evidence>
<dbReference type="AlphaFoldDB" id="A0A9P8L4P8"/>
<proteinExistence type="inferred from homology"/>
<dbReference type="NCBIfam" id="TIGR00639">
    <property type="entry name" value="PurN"/>
    <property type="match status" value="1"/>
</dbReference>
<dbReference type="FunFam" id="3.40.50.170:FF:000009">
    <property type="entry name" value="Phosphoribosylglycinamide formyltransferase (Eurofung)"/>
    <property type="match status" value="1"/>
</dbReference>
<comment type="similarity">
    <text evidence="6">Belongs to the GART family.</text>
</comment>
<feature type="domain" description="Formyl transferase N-terminal" evidence="10">
    <location>
        <begin position="12"/>
        <end position="220"/>
    </location>
</feature>
<dbReference type="GO" id="GO:0006189">
    <property type="term" value="P:'de novo' IMP biosynthetic process"/>
    <property type="evidence" value="ECO:0007669"/>
    <property type="project" value="InterPro"/>
</dbReference>
<evidence type="ECO:0000256" key="4">
    <source>
        <dbReference type="ARBA" id="ARBA00022679"/>
    </source>
</evidence>
<dbReference type="EC" id="2.1.2.2" evidence="2"/>
<gene>
    <name evidence="11" type="ORF">FGG08_002190</name>
</gene>
<protein>
    <recommendedName>
        <fullName evidence="3">Phosphoribosylglycinamide formyltransferase</fullName>
        <ecNumber evidence="2">2.1.2.2</ecNumber>
    </recommendedName>
    <alternativeName>
        <fullName evidence="8">5'-phosphoribosylglycinamide transformylase</fullName>
    </alternativeName>
    <alternativeName>
        <fullName evidence="7">GAR transformylase</fullName>
    </alternativeName>
</protein>
<evidence type="ECO:0000256" key="1">
    <source>
        <dbReference type="ARBA" id="ARBA00005054"/>
    </source>
</evidence>
<evidence type="ECO:0000256" key="8">
    <source>
        <dbReference type="ARBA" id="ARBA00041682"/>
    </source>
</evidence>
<evidence type="ECO:0000313" key="11">
    <source>
        <dbReference type="EMBL" id="KAH0543522.1"/>
    </source>
</evidence>
<keyword evidence="12" id="KW-1185">Reference proteome</keyword>
<keyword evidence="4" id="KW-0808">Transferase</keyword>
<dbReference type="InterPro" id="IPR002376">
    <property type="entry name" value="Formyl_transf_N"/>
</dbReference>
<dbReference type="HAMAP" id="MF_01930">
    <property type="entry name" value="PurN"/>
    <property type="match status" value="1"/>
</dbReference>
<dbReference type="GO" id="GO:0005737">
    <property type="term" value="C:cytoplasm"/>
    <property type="evidence" value="ECO:0007669"/>
    <property type="project" value="TreeGrafter"/>
</dbReference>
<organism evidence="11 12">
    <name type="scientific">Glutinoglossum americanum</name>
    <dbReference type="NCBI Taxonomy" id="1670608"/>
    <lineage>
        <taxon>Eukaryota</taxon>
        <taxon>Fungi</taxon>
        <taxon>Dikarya</taxon>
        <taxon>Ascomycota</taxon>
        <taxon>Pezizomycotina</taxon>
        <taxon>Geoglossomycetes</taxon>
        <taxon>Geoglossales</taxon>
        <taxon>Geoglossaceae</taxon>
        <taxon>Glutinoglossum</taxon>
    </lineage>
</organism>
<comment type="catalytic activity">
    <reaction evidence="9">
        <text>N(1)-(5-phospho-beta-D-ribosyl)glycinamide + (6R)-10-formyltetrahydrofolate = N(2)-formyl-N(1)-(5-phospho-beta-D-ribosyl)glycinamide + (6S)-5,6,7,8-tetrahydrofolate + H(+)</text>
        <dbReference type="Rhea" id="RHEA:15053"/>
        <dbReference type="ChEBI" id="CHEBI:15378"/>
        <dbReference type="ChEBI" id="CHEBI:57453"/>
        <dbReference type="ChEBI" id="CHEBI:143788"/>
        <dbReference type="ChEBI" id="CHEBI:147286"/>
        <dbReference type="ChEBI" id="CHEBI:195366"/>
        <dbReference type="EC" id="2.1.2.2"/>
    </reaction>
</comment>
<evidence type="ECO:0000256" key="2">
    <source>
        <dbReference type="ARBA" id="ARBA00012254"/>
    </source>
</evidence>
<evidence type="ECO:0000256" key="7">
    <source>
        <dbReference type="ARBA" id="ARBA00041324"/>
    </source>
</evidence>
<dbReference type="Proteomes" id="UP000698800">
    <property type="component" value="Unassembled WGS sequence"/>
</dbReference>
<evidence type="ECO:0000256" key="5">
    <source>
        <dbReference type="ARBA" id="ARBA00022755"/>
    </source>
</evidence>
<evidence type="ECO:0000256" key="9">
    <source>
        <dbReference type="ARBA" id="ARBA00047664"/>
    </source>
</evidence>
<dbReference type="InterPro" id="IPR036477">
    <property type="entry name" value="Formyl_transf_N_sf"/>
</dbReference>
<comment type="caution">
    <text evidence="11">The sequence shown here is derived from an EMBL/GenBank/DDBJ whole genome shotgun (WGS) entry which is preliminary data.</text>
</comment>
<dbReference type="Pfam" id="PF00551">
    <property type="entry name" value="Formyl_trans_N"/>
    <property type="match status" value="1"/>
</dbReference>
<dbReference type="Gene3D" id="3.40.50.170">
    <property type="entry name" value="Formyl transferase, N-terminal domain"/>
    <property type="match status" value="1"/>
</dbReference>
<keyword evidence="5" id="KW-0658">Purine biosynthesis</keyword>
<reference evidence="11" key="1">
    <citation type="submission" date="2021-03" db="EMBL/GenBank/DDBJ databases">
        <title>Comparative genomics and phylogenomic investigation of the class Geoglossomycetes provide insights into ecological specialization and systematics.</title>
        <authorList>
            <person name="Melie T."/>
            <person name="Pirro S."/>
            <person name="Miller A.N."/>
            <person name="Quandt A."/>
        </authorList>
    </citation>
    <scope>NUCLEOTIDE SEQUENCE</scope>
    <source>
        <strain evidence="11">GBOQ0MN5Z8</strain>
    </source>
</reference>
<dbReference type="PANTHER" id="PTHR43369">
    <property type="entry name" value="PHOSPHORIBOSYLGLYCINAMIDE FORMYLTRANSFERASE"/>
    <property type="match status" value="1"/>
</dbReference>